<dbReference type="AlphaFoldDB" id="A0A4S8QAS7"/>
<evidence type="ECO:0000259" key="7">
    <source>
        <dbReference type="Pfam" id="PF00482"/>
    </source>
</evidence>
<dbReference type="PANTHER" id="PTHR35007:SF3">
    <property type="entry name" value="POSSIBLE CONSERVED ALANINE RICH MEMBRANE PROTEIN"/>
    <property type="match status" value="1"/>
</dbReference>
<dbReference type="InterPro" id="IPR018076">
    <property type="entry name" value="T2SS_GspF_dom"/>
</dbReference>
<dbReference type="EMBL" id="STGY01000042">
    <property type="protein sequence ID" value="THV41577.1"/>
    <property type="molecule type" value="Genomic_DNA"/>
</dbReference>
<dbReference type="GO" id="GO:0005886">
    <property type="term" value="C:plasma membrane"/>
    <property type="evidence" value="ECO:0007669"/>
    <property type="project" value="UniProtKB-SubCell"/>
</dbReference>
<accession>A0A4S8QAS7</accession>
<feature type="transmembrane region" description="Helical" evidence="6">
    <location>
        <begin position="172"/>
        <end position="201"/>
    </location>
</feature>
<dbReference type="OrthoDB" id="3267562at2"/>
<evidence type="ECO:0000256" key="5">
    <source>
        <dbReference type="ARBA" id="ARBA00023136"/>
    </source>
</evidence>
<dbReference type="Proteomes" id="UP000308760">
    <property type="component" value="Unassembled WGS sequence"/>
</dbReference>
<feature type="transmembrane region" description="Helical" evidence="6">
    <location>
        <begin position="20"/>
        <end position="44"/>
    </location>
</feature>
<keyword evidence="9" id="KW-1185">Reference proteome</keyword>
<reference evidence="9" key="1">
    <citation type="submission" date="2019-04" db="EMBL/GenBank/DDBJ databases">
        <title>Nocardioides xinjiangensis sp. nov.</title>
        <authorList>
            <person name="Liu S."/>
        </authorList>
    </citation>
    <scope>NUCLEOTIDE SEQUENCE [LARGE SCALE GENOMIC DNA]</scope>
    <source>
        <strain evidence="9">18</strain>
    </source>
</reference>
<evidence type="ECO:0000256" key="2">
    <source>
        <dbReference type="ARBA" id="ARBA00022475"/>
    </source>
</evidence>
<reference evidence="8 9" key="2">
    <citation type="submission" date="2019-05" db="EMBL/GenBank/DDBJ databases">
        <title>Glycomyces buryatensis sp. nov.</title>
        <authorList>
            <person name="Nikitina E."/>
        </authorList>
    </citation>
    <scope>NUCLEOTIDE SEQUENCE [LARGE SCALE GENOMIC DNA]</scope>
    <source>
        <strain evidence="8 9">18</strain>
    </source>
</reference>
<dbReference type="PANTHER" id="PTHR35007">
    <property type="entry name" value="INTEGRAL MEMBRANE PROTEIN-RELATED"/>
    <property type="match status" value="1"/>
</dbReference>
<dbReference type="Pfam" id="PF00482">
    <property type="entry name" value="T2SSF"/>
    <property type="match status" value="1"/>
</dbReference>
<evidence type="ECO:0000256" key="3">
    <source>
        <dbReference type="ARBA" id="ARBA00022692"/>
    </source>
</evidence>
<proteinExistence type="predicted"/>
<gene>
    <name evidence="8" type="ORF">FAB82_10765</name>
</gene>
<evidence type="ECO:0000313" key="9">
    <source>
        <dbReference type="Proteomes" id="UP000308760"/>
    </source>
</evidence>
<keyword evidence="2" id="KW-1003">Cell membrane</keyword>
<protein>
    <submittedName>
        <fullName evidence="8">Type II secretion system F family protein</fullName>
    </submittedName>
</protein>
<feature type="domain" description="Type II secretion system protein GspF" evidence="7">
    <location>
        <begin position="71"/>
        <end position="191"/>
    </location>
</feature>
<evidence type="ECO:0000313" key="8">
    <source>
        <dbReference type="EMBL" id="THV41577.1"/>
    </source>
</evidence>
<name>A0A4S8QAS7_9ACTN</name>
<keyword evidence="4 6" id="KW-1133">Transmembrane helix</keyword>
<sequence length="209" mass="21256">MMRAPAGIAATARFSIAPLTGAAAVVVIGGGTGIAVGLGLWWLTARLLKTDPDRVEKATAARLAPEWPWTLDLLAAGLRAGAPFPQAAFAVARSDEPAIGERLARFAQAIHLGATAAEAAPELGRLPGADRLAKQLDRSGDSGAAIAAGLEQLAASLRAEHRTRTEERAGRAAVALIGPLCLCFLPAFVIAGIGPVVFGIVADTVGTGI</sequence>
<keyword evidence="3 6" id="KW-0812">Transmembrane</keyword>
<organism evidence="8 9">
    <name type="scientific">Glycomyces buryatensis</name>
    <dbReference type="NCBI Taxonomy" id="2570927"/>
    <lineage>
        <taxon>Bacteria</taxon>
        <taxon>Bacillati</taxon>
        <taxon>Actinomycetota</taxon>
        <taxon>Actinomycetes</taxon>
        <taxon>Glycomycetales</taxon>
        <taxon>Glycomycetaceae</taxon>
        <taxon>Glycomyces</taxon>
    </lineage>
</organism>
<comment type="caution">
    <text evidence="8">The sequence shown here is derived from an EMBL/GenBank/DDBJ whole genome shotgun (WGS) entry which is preliminary data.</text>
</comment>
<comment type="subcellular location">
    <subcellularLocation>
        <location evidence="1">Cell membrane</location>
        <topology evidence="1">Multi-pass membrane protein</topology>
    </subcellularLocation>
</comment>
<evidence type="ECO:0000256" key="4">
    <source>
        <dbReference type="ARBA" id="ARBA00022989"/>
    </source>
</evidence>
<evidence type="ECO:0000256" key="6">
    <source>
        <dbReference type="SAM" id="Phobius"/>
    </source>
</evidence>
<keyword evidence="5 6" id="KW-0472">Membrane</keyword>
<evidence type="ECO:0000256" key="1">
    <source>
        <dbReference type="ARBA" id="ARBA00004651"/>
    </source>
</evidence>